<feature type="transmembrane region" description="Helical" evidence="1">
    <location>
        <begin position="178"/>
        <end position="193"/>
    </location>
</feature>
<dbReference type="Proteomes" id="UP000283387">
    <property type="component" value="Unassembled WGS sequence"/>
</dbReference>
<evidence type="ECO:0000259" key="2">
    <source>
        <dbReference type="Pfam" id="PF01757"/>
    </source>
</evidence>
<protein>
    <submittedName>
        <fullName evidence="3">Peptidoglycan/LPS O-acetylase OafA/YrhL</fullName>
    </submittedName>
</protein>
<dbReference type="AlphaFoldDB" id="A0A419VWZ6"/>
<feature type="transmembrane region" description="Helical" evidence="1">
    <location>
        <begin position="260"/>
        <end position="282"/>
    </location>
</feature>
<dbReference type="InterPro" id="IPR050879">
    <property type="entry name" value="Acyltransferase_3"/>
</dbReference>
<evidence type="ECO:0000256" key="1">
    <source>
        <dbReference type="SAM" id="Phobius"/>
    </source>
</evidence>
<name>A0A419VWZ6_9BACT</name>
<evidence type="ECO:0000313" key="4">
    <source>
        <dbReference type="Proteomes" id="UP000283387"/>
    </source>
</evidence>
<dbReference type="GO" id="GO:0016747">
    <property type="term" value="F:acyltransferase activity, transferring groups other than amino-acyl groups"/>
    <property type="evidence" value="ECO:0007669"/>
    <property type="project" value="InterPro"/>
</dbReference>
<feature type="transmembrane region" description="Helical" evidence="1">
    <location>
        <begin position="334"/>
        <end position="360"/>
    </location>
</feature>
<dbReference type="InterPro" id="IPR002656">
    <property type="entry name" value="Acyl_transf_3_dom"/>
</dbReference>
<evidence type="ECO:0000313" key="3">
    <source>
        <dbReference type="EMBL" id="RKD86522.1"/>
    </source>
</evidence>
<keyword evidence="1" id="KW-0472">Membrane</keyword>
<feature type="transmembrane region" description="Helical" evidence="1">
    <location>
        <begin position="205"/>
        <end position="224"/>
    </location>
</feature>
<dbReference type="GO" id="GO:0009103">
    <property type="term" value="P:lipopolysaccharide biosynthetic process"/>
    <property type="evidence" value="ECO:0007669"/>
    <property type="project" value="TreeGrafter"/>
</dbReference>
<feature type="transmembrane region" description="Helical" evidence="1">
    <location>
        <begin position="303"/>
        <end position="322"/>
    </location>
</feature>
<dbReference type="EMBL" id="RAPN01000004">
    <property type="protein sequence ID" value="RKD86522.1"/>
    <property type="molecule type" value="Genomic_DNA"/>
</dbReference>
<gene>
    <name evidence="3" type="ORF">BC643_4220</name>
</gene>
<dbReference type="OrthoDB" id="9796461at2"/>
<comment type="caution">
    <text evidence="3">The sequence shown here is derived from an EMBL/GenBank/DDBJ whole genome shotgun (WGS) entry which is preliminary data.</text>
</comment>
<dbReference type="PANTHER" id="PTHR23028:SF53">
    <property type="entry name" value="ACYL_TRANSF_3 DOMAIN-CONTAINING PROTEIN"/>
    <property type="match status" value="1"/>
</dbReference>
<proteinExistence type="predicted"/>
<organism evidence="3 4">
    <name type="scientific">Mangrovibacterium diazotrophicum</name>
    <dbReference type="NCBI Taxonomy" id="1261403"/>
    <lineage>
        <taxon>Bacteria</taxon>
        <taxon>Pseudomonadati</taxon>
        <taxon>Bacteroidota</taxon>
        <taxon>Bacteroidia</taxon>
        <taxon>Marinilabiliales</taxon>
        <taxon>Prolixibacteraceae</taxon>
        <taxon>Mangrovibacterium</taxon>
    </lineage>
</organism>
<keyword evidence="1" id="KW-1133">Transmembrane helix</keyword>
<feature type="domain" description="Acyltransferase 3" evidence="2">
    <location>
        <begin position="9"/>
        <end position="351"/>
    </location>
</feature>
<dbReference type="GO" id="GO:0016020">
    <property type="term" value="C:membrane"/>
    <property type="evidence" value="ECO:0007669"/>
    <property type="project" value="TreeGrafter"/>
</dbReference>
<feature type="transmembrane region" description="Helical" evidence="1">
    <location>
        <begin position="152"/>
        <end position="173"/>
    </location>
</feature>
<feature type="transmembrane region" description="Helical" evidence="1">
    <location>
        <begin position="49"/>
        <end position="73"/>
    </location>
</feature>
<feature type="transmembrane region" description="Helical" evidence="1">
    <location>
        <begin position="12"/>
        <end position="29"/>
    </location>
</feature>
<feature type="transmembrane region" description="Helical" evidence="1">
    <location>
        <begin position="93"/>
        <end position="113"/>
    </location>
</feature>
<feature type="transmembrane region" description="Helical" evidence="1">
    <location>
        <begin position="392"/>
        <end position="411"/>
    </location>
</feature>
<feature type="transmembrane region" description="Helical" evidence="1">
    <location>
        <begin position="236"/>
        <end position="254"/>
    </location>
</feature>
<dbReference type="RefSeq" id="WP_120275212.1">
    <property type="nucleotide sequence ID" value="NZ_RAPN01000004.1"/>
</dbReference>
<reference evidence="3 4" key="1">
    <citation type="submission" date="2018-09" db="EMBL/GenBank/DDBJ databases">
        <title>Genomic Encyclopedia of Archaeal and Bacterial Type Strains, Phase II (KMG-II): from individual species to whole genera.</title>
        <authorList>
            <person name="Goeker M."/>
        </authorList>
    </citation>
    <scope>NUCLEOTIDE SEQUENCE [LARGE SCALE GENOMIC DNA]</scope>
    <source>
        <strain evidence="3 4">DSM 27148</strain>
    </source>
</reference>
<accession>A0A419VWZ6</accession>
<keyword evidence="4" id="KW-1185">Reference proteome</keyword>
<sequence>MKNKSVYFENLDGLRFMCFLMVFFCHSFYTESAVVRTSQIWRFFSGSFLLANGQLGVNMFFVLSGFLITFLLIQEKKLNGQIDLKKFWFRRILRIWPLFYFCVFFGFVSFPFLKSFFGGTPNETANIFYYLTFINNFDVIAKGDPDASILSVLWSIAIEEQFYLLWPIVLFLLPVRRYWIAFTSVILVSWVFRATHDDPVMHEHHTLSCIGDMAIGAFGAWLVSEKKKFKARMENLKRYQIAIIYLTFFTIYIFRHELLFTNYIVRIFERSFIAIVGLGIILEQNYSKDSFFKFSNFKIISKLGLITYGLYCLHILGILTGQTLSKLLGIADNVWSVVIVEPLVAFSIAIVLAYFSFNYFEKPFLMLKEKYTYISRISPINLMRNKSGLRRISLWIMVLALSSVVVADVGLTDFKMY</sequence>
<dbReference type="Pfam" id="PF01757">
    <property type="entry name" value="Acyl_transf_3"/>
    <property type="match status" value="1"/>
</dbReference>
<dbReference type="PANTHER" id="PTHR23028">
    <property type="entry name" value="ACETYLTRANSFERASE"/>
    <property type="match status" value="1"/>
</dbReference>
<keyword evidence="1" id="KW-0812">Transmembrane</keyword>